<dbReference type="PANTHER" id="PTHR47964:SF1">
    <property type="entry name" value="ATP-DEPENDENT DNA HELICASE HOMOLOG RECG, CHLOROPLASTIC"/>
    <property type="match status" value="1"/>
</dbReference>
<dbReference type="SUPFAM" id="SSF143517">
    <property type="entry name" value="TRCF domain-like"/>
    <property type="match status" value="1"/>
</dbReference>
<reference evidence="11 12" key="1">
    <citation type="submission" date="2020-12" db="EMBL/GenBank/DDBJ databases">
        <title>Sulforoseuscoccus oceanibium gen. nov., sp. nov., a representative of the phylum Verrucomicrobia with special cytoplasmic membrane, and proposal of Sulforoseuscoccusaceae fam. nov.</title>
        <authorList>
            <person name="Xi F."/>
        </authorList>
    </citation>
    <scope>NUCLEOTIDE SEQUENCE [LARGE SCALE GENOMIC DNA]</scope>
    <source>
        <strain evidence="11 12">T37</strain>
    </source>
</reference>
<dbReference type="Pfam" id="PF17757">
    <property type="entry name" value="UvrB_inter"/>
    <property type="match status" value="1"/>
</dbReference>
<keyword evidence="8 9" id="KW-0234">DNA repair</keyword>
<dbReference type="GO" id="GO:0005524">
    <property type="term" value="F:ATP binding"/>
    <property type="evidence" value="ECO:0007669"/>
    <property type="project" value="UniProtKB-UniRule"/>
</dbReference>
<dbReference type="AlphaFoldDB" id="A0A6B3KZX5"/>
<keyword evidence="5" id="KW-0347">Helicase</keyword>
<dbReference type="SUPFAM" id="SSF52540">
    <property type="entry name" value="P-loop containing nucleoside triphosphate hydrolases"/>
    <property type="match status" value="3"/>
</dbReference>
<protein>
    <recommendedName>
        <fullName evidence="9">Transcription-repair-coupling factor</fullName>
        <shortName evidence="9">TRCF</shortName>
        <ecNumber evidence="9">3.6.4.-</ecNumber>
    </recommendedName>
</protein>
<dbReference type="InterPro" id="IPR036101">
    <property type="entry name" value="CarD-like/TRCF_RID_sf"/>
</dbReference>
<evidence type="ECO:0000256" key="4">
    <source>
        <dbReference type="ARBA" id="ARBA00022801"/>
    </source>
</evidence>
<evidence type="ECO:0000256" key="2">
    <source>
        <dbReference type="ARBA" id="ARBA00022741"/>
    </source>
</evidence>
<dbReference type="InterPro" id="IPR041471">
    <property type="entry name" value="UvrB_inter"/>
</dbReference>
<evidence type="ECO:0000256" key="6">
    <source>
        <dbReference type="ARBA" id="ARBA00022840"/>
    </source>
</evidence>
<comment type="function">
    <text evidence="9">Couples transcription and DNA repair by recognizing RNA polymerase (RNAP) stalled at DNA lesions. Mediates ATP-dependent release of RNAP and its truncated transcript from the DNA, and recruitment of nucleotide excision repair machinery to the damaged site.</text>
</comment>
<name>A0A6B3KZX5_9BACT</name>
<keyword evidence="7 9" id="KW-0238">DNA-binding</keyword>
<comment type="similarity">
    <text evidence="9">In the N-terminal section; belongs to the UvrB family.</text>
</comment>
<dbReference type="InterPro" id="IPR001650">
    <property type="entry name" value="Helicase_C-like"/>
</dbReference>
<dbReference type="GO" id="GO:0003684">
    <property type="term" value="F:damaged DNA binding"/>
    <property type="evidence" value="ECO:0007669"/>
    <property type="project" value="InterPro"/>
</dbReference>
<evidence type="ECO:0000256" key="10">
    <source>
        <dbReference type="SAM" id="MobiDB-lite"/>
    </source>
</evidence>
<evidence type="ECO:0000256" key="1">
    <source>
        <dbReference type="ARBA" id="ARBA00022490"/>
    </source>
</evidence>
<dbReference type="Gene3D" id="3.30.2060.10">
    <property type="entry name" value="Penicillin-binding protein 1b domain"/>
    <property type="match status" value="1"/>
</dbReference>
<dbReference type="SMART" id="SM00487">
    <property type="entry name" value="DEXDc"/>
    <property type="match status" value="1"/>
</dbReference>
<sequence>MPKKKSSSTARTTGAAKASGKGKAASSWQDRAIARMADTPGMRAITTALAHAEREMTVLAPDIVPPAQAFTLATVVNQCRQSASVIWLVCNDLRHQERIQSELETWGLTAHFLPELENVQLEDAILDPEIGAERLNVLHAILKHRDKPAAKRYPLVVNLLASSLDDEVALPNQLVRKTLTVRAGDELPPDELSDQLKAAGYEEHPQLFARGQFAVRGGIIDIFSFHADVPVRLEYFDTELESLREFDLNSQTSISKVKEAIIVLSDGEQESAAPLRSWIESKDDLVIGCDIAEPPVDLCICDDPPESATDQPMLEIDDLTTLGSPVGSFDVGEMLLSEAKHAAFVKQVREWNQTGWAVDMVFSNEGEIERFYELLSDAPDVPALIGCHIGKLSFGFTVRSARLAVLSADEVFGRFQVTRARKRFNREVRQRRVGHAVDIKELQPGDHVVHIDYGIARFRGLVPKPDATEDDAASEVLVLEYANDARLYVPLDQVHLVSRYVGTSAKPPALHTLGDQRWQRQRKKAEKSIFDYAAKMLAIQAEREQTKGLSHSADNKWQWDFEHSFPFRETTDQLAAIRDTKADMESSRPMDRLICGDVGFGKTEVAIRAMFKCVMGGHQAVLLCPTTVLAQQHYENFRRRMSDYPVTIALLSRLQKPAEQRKILKGLADGSIDMVIGTHRVASADIEYKKLGLAVVDEEQRFGVRHKDAFKERFRLIDVLTLSATPIPRTLYFSLMGAREMSTIETPPPNRLPVQTTVCPYDERIIRTALQRELKRGGQVYFLHNRVKTIEKMKEKLQALAPDARIVIGHGQMDSRELEDVMHTFVRGDADVLIATTIIESGIDIPNANTIFIDRADRFGLADLYQLRGRVGRSGHKAYAYLLLPRDMLTVGDARKRMNAIREYSTLGAGFKIAMRDLEIRGAGNLLGTQQSGHIAAIGFDMYCQLLKQSIAQLSGKPSGGRADVPLHIDFLAFSEADYVRSRKPVKREKNDQPKAKKLPAFLPSDYITDPKLRIAAYRMLAECVSQSEVDDLEKNWVDRFGKLPPAASHLLLANQLRVAAAQANVSAVEIKNDRLMLTKNRDYILINGKFPRLEAKGAPAKLRQAIKMVKTL</sequence>
<evidence type="ECO:0000256" key="7">
    <source>
        <dbReference type="ARBA" id="ARBA00023125"/>
    </source>
</evidence>
<dbReference type="GO" id="GO:0006355">
    <property type="term" value="P:regulation of DNA-templated transcription"/>
    <property type="evidence" value="ECO:0007669"/>
    <property type="project" value="UniProtKB-UniRule"/>
</dbReference>
<dbReference type="Pfam" id="PF02559">
    <property type="entry name" value="CarD_TRCF_RID"/>
    <property type="match status" value="1"/>
</dbReference>
<dbReference type="Pfam" id="PF00271">
    <property type="entry name" value="Helicase_C"/>
    <property type="match status" value="1"/>
</dbReference>
<dbReference type="PROSITE" id="PS51192">
    <property type="entry name" value="HELICASE_ATP_BIND_1"/>
    <property type="match status" value="1"/>
</dbReference>
<evidence type="ECO:0000313" key="11">
    <source>
        <dbReference type="EMBL" id="QQL46280.1"/>
    </source>
</evidence>
<dbReference type="EMBL" id="CP066776">
    <property type="protein sequence ID" value="QQL46280.1"/>
    <property type="molecule type" value="Genomic_DNA"/>
</dbReference>
<dbReference type="GO" id="GO:0005737">
    <property type="term" value="C:cytoplasm"/>
    <property type="evidence" value="ECO:0007669"/>
    <property type="project" value="UniProtKB-SubCell"/>
</dbReference>
<evidence type="ECO:0000256" key="5">
    <source>
        <dbReference type="ARBA" id="ARBA00022806"/>
    </source>
</evidence>
<dbReference type="Gene3D" id="3.40.50.11180">
    <property type="match status" value="1"/>
</dbReference>
<dbReference type="Gene3D" id="3.40.50.300">
    <property type="entry name" value="P-loop containing nucleotide triphosphate hydrolases"/>
    <property type="match status" value="2"/>
</dbReference>
<dbReference type="PANTHER" id="PTHR47964">
    <property type="entry name" value="ATP-DEPENDENT DNA HELICASE HOMOLOG RECG, CHLOROPLASTIC"/>
    <property type="match status" value="1"/>
</dbReference>
<dbReference type="InterPro" id="IPR027417">
    <property type="entry name" value="P-loop_NTPase"/>
</dbReference>
<dbReference type="KEGG" id="soa:G3M56_006820"/>
<evidence type="ECO:0000313" key="12">
    <source>
        <dbReference type="Proteomes" id="UP000475117"/>
    </source>
</evidence>
<dbReference type="NCBIfam" id="TIGR00580">
    <property type="entry name" value="mfd"/>
    <property type="match status" value="1"/>
</dbReference>
<dbReference type="Gene3D" id="2.40.10.170">
    <property type="match status" value="1"/>
</dbReference>
<dbReference type="InterPro" id="IPR004576">
    <property type="entry name" value="Mfd"/>
</dbReference>
<dbReference type="SUPFAM" id="SSF141259">
    <property type="entry name" value="CarD-like"/>
    <property type="match status" value="1"/>
</dbReference>
<feature type="compositionally biased region" description="Low complexity" evidence="10">
    <location>
        <begin position="7"/>
        <end position="27"/>
    </location>
</feature>
<dbReference type="InterPro" id="IPR003711">
    <property type="entry name" value="CarD-like/TRCF_RID"/>
</dbReference>
<comment type="subcellular location">
    <subcellularLocation>
        <location evidence="9">Cytoplasm</location>
    </subcellularLocation>
</comment>
<gene>
    <name evidence="9 11" type="primary">mfd</name>
    <name evidence="11" type="ORF">G3M56_006820</name>
</gene>
<organism evidence="11 12">
    <name type="scientific">Sulfuriroseicoccus oceanibius</name>
    <dbReference type="NCBI Taxonomy" id="2707525"/>
    <lineage>
        <taxon>Bacteria</taxon>
        <taxon>Pseudomonadati</taxon>
        <taxon>Verrucomicrobiota</taxon>
        <taxon>Verrucomicrobiia</taxon>
        <taxon>Verrucomicrobiales</taxon>
        <taxon>Verrucomicrobiaceae</taxon>
        <taxon>Sulfuriroseicoccus</taxon>
    </lineage>
</organism>
<dbReference type="RefSeq" id="WP_164361429.1">
    <property type="nucleotide sequence ID" value="NZ_CP066776.1"/>
</dbReference>
<feature type="region of interest" description="Disordered" evidence="10">
    <location>
        <begin position="1"/>
        <end position="29"/>
    </location>
</feature>
<evidence type="ECO:0000256" key="8">
    <source>
        <dbReference type="ARBA" id="ARBA00023204"/>
    </source>
</evidence>
<dbReference type="InterPro" id="IPR005118">
    <property type="entry name" value="TRCF_C"/>
</dbReference>
<dbReference type="SMART" id="SM00490">
    <property type="entry name" value="HELICc"/>
    <property type="match status" value="1"/>
</dbReference>
<evidence type="ECO:0000256" key="9">
    <source>
        <dbReference type="HAMAP-Rule" id="MF_00969"/>
    </source>
</evidence>
<dbReference type="InterPro" id="IPR047112">
    <property type="entry name" value="RecG/Mfd"/>
</dbReference>
<dbReference type="Pfam" id="PF03461">
    <property type="entry name" value="TRCF"/>
    <property type="match status" value="1"/>
</dbReference>
<comment type="similarity">
    <text evidence="9">In the C-terminal section; belongs to the helicase family. RecG subfamily.</text>
</comment>
<keyword evidence="12" id="KW-1185">Reference proteome</keyword>
<dbReference type="InterPro" id="IPR037235">
    <property type="entry name" value="TRCF-like_C_D7"/>
</dbReference>
<dbReference type="Gene3D" id="3.90.1150.50">
    <property type="entry name" value="Transcription-repair-coupling factor, D7 domain"/>
    <property type="match status" value="1"/>
</dbReference>
<dbReference type="SMART" id="SM01058">
    <property type="entry name" value="CarD_TRCF"/>
    <property type="match status" value="1"/>
</dbReference>
<keyword evidence="3 9" id="KW-0227">DNA damage</keyword>
<dbReference type="GO" id="GO:0003678">
    <property type="term" value="F:DNA helicase activity"/>
    <property type="evidence" value="ECO:0007669"/>
    <property type="project" value="TreeGrafter"/>
</dbReference>
<dbReference type="SMART" id="SM00982">
    <property type="entry name" value="TRCF"/>
    <property type="match status" value="1"/>
</dbReference>
<dbReference type="EC" id="3.6.4.-" evidence="9"/>
<accession>A0A6B3KZX5</accession>
<dbReference type="GO" id="GO:0000716">
    <property type="term" value="P:transcription-coupled nucleotide-excision repair, DNA damage recognition"/>
    <property type="evidence" value="ECO:0007669"/>
    <property type="project" value="UniProtKB-UniRule"/>
</dbReference>
<dbReference type="CDD" id="cd17991">
    <property type="entry name" value="DEXHc_TRCF"/>
    <property type="match status" value="1"/>
</dbReference>
<evidence type="ECO:0000256" key="3">
    <source>
        <dbReference type="ARBA" id="ARBA00022763"/>
    </source>
</evidence>
<dbReference type="GO" id="GO:0016787">
    <property type="term" value="F:hydrolase activity"/>
    <property type="evidence" value="ECO:0007669"/>
    <property type="project" value="UniProtKB-KW"/>
</dbReference>
<dbReference type="InterPro" id="IPR011545">
    <property type="entry name" value="DEAD/DEAH_box_helicase_dom"/>
</dbReference>
<dbReference type="Proteomes" id="UP000475117">
    <property type="component" value="Chromosome"/>
</dbReference>
<keyword evidence="2 9" id="KW-0547">Nucleotide-binding</keyword>
<dbReference type="Pfam" id="PF00270">
    <property type="entry name" value="DEAD"/>
    <property type="match status" value="1"/>
</dbReference>
<dbReference type="InterPro" id="IPR014001">
    <property type="entry name" value="Helicase_ATP-bd"/>
</dbReference>
<keyword evidence="1 9" id="KW-0963">Cytoplasm</keyword>
<keyword evidence="6 9" id="KW-0067">ATP-binding</keyword>
<dbReference type="HAMAP" id="MF_00969">
    <property type="entry name" value="TRCF"/>
    <property type="match status" value="1"/>
</dbReference>
<proteinExistence type="inferred from homology"/>
<keyword evidence="4 9" id="KW-0378">Hydrolase</keyword>
<dbReference type="PROSITE" id="PS51194">
    <property type="entry name" value="HELICASE_CTER"/>
    <property type="match status" value="1"/>
</dbReference>